<proteinExistence type="predicted"/>
<feature type="compositionally biased region" description="Low complexity" evidence="1">
    <location>
        <begin position="758"/>
        <end position="770"/>
    </location>
</feature>
<dbReference type="Proteomes" id="UP000242770">
    <property type="component" value="Unassembled WGS sequence"/>
</dbReference>
<feature type="compositionally biased region" description="Basic and acidic residues" evidence="1">
    <location>
        <begin position="518"/>
        <end position="548"/>
    </location>
</feature>
<feature type="compositionally biased region" description="Low complexity" evidence="1">
    <location>
        <begin position="343"/>
        <end position="384"/>
    </location>
</feature>
<evidence type="ECO:0000313" key="4">
    <source>
        <dbReference type="Proteomes" id="UP000242770"/>
    </source>
</evidence>
<feature type="compositionally biased region" description="Polar residues" evidence="1">
    <location>
        <begin position="27"/>
        <end position="48"/>
    </location>
</feature>
<evidence type="ECO:0000313" key="3">
    <source>
        <dbReference type="EMBL" id="CDW95713.1"/>
    </source>
</evidence>
<reference evidence="4" key="3">
    <citation type="submission" date="2014-06" db="EMBL/GenBank/DDBJ databases">
        <authorList>
            <person name="Berkman P.J."/>
        </authorList>
    </citation>
    <scope>NUCLEOTIDE SEQUENCE [LARGE SCALE GENOMIC DNA]</scope>
</reference>
<feature type="compositionally biased region" description="Polar residues" evidence="1">
    <location>
        <begin position="213"/>
        <end position="229"/>
    </location>
</feature>
<feature type="compositionally biased region" description="Polar residues" evidence="1">
    <location>
        <begin position="195"/>
        <end position="204"/>
    </location>
</feature>
<feature type="region of interest" description="Disordered" evidence="1">
    <location>
        <begin position="462"/>
        <end position="493"/>
    </location>
</feature>
<feature type="compositionally biased region" description="Low complexity" evidence="1">
    <location>
        <begin position="591"/>
        <end position="618"/>
    </location>
</feature>
<feature type="compositionally biased region" description="Low complexity" evidence="1">
    <location>
        <begin position="825"/>
        <end position="836"/>
    </location>
</feature>
<feature type="compositionally biased region" description="Low complexity" evidence="1">
    <location>
        <begin position="855"/>
        <end position="875"/>
    </location>
</feature>
<name>A0A0F7S714_9BASI</name>
<feature type="region of interest" description="Disordered" evidence="1">
    <location>
        <begin position="1"/>
        <end position="83"/>
    </location>
</feature>
<feature type="compositionally biased region" description="Low complexity" evidence="1">
    <location>
        <begin position="314"/>
        <end position="325"/>
    </location>
</feature>
<dbReference type="OrthoDB" id="2530523at2759"/>
<feature type="compositionally biased region" description="Polar residues" evidence="1">
    <location>
        <begin position="295"/>
        <end position="313"/>
    </location>
</feature>
<feature type="compositionally biased region" description="Low complexity" evidence="1">
    <location>
        <begin position="792"/>
        <end position="802"/>
    </location>
</feature>
<reference evidence="3" key="1">
    <citation type="submission" date="2014-06" db="EMBL/GenBank/DDBJ databases">
        <authorList>
            <person name="Berkman J.Paul."/>
        </authorList>
    </citation>
    <scope>NUCLEOTIDE SEQUENCE [LARGE SCALE GENOMIC DNA]</scope>
</reference>
<feature type="compositionally biased region" description="Low complexity" evidence="1">
    <location>
        <begin position="394"/>
        <end position="408"/>
    </location>
</feature>
<feature type="compositionally biased region" description="Low complexity" evidence="1">
    <location>
        <begin position="61"/>
        <end position="83"/>
    </location>
</feature>
<evidence type="ECO:0000313" key="2">
    <source>
        <dbReference type="EMBL" id="CDU24615.1"/>
    </source>
</evidence>
<organism evidence="3 4">
    <name type="scientific">Sporisorium scitamineum</name>
    <dbReference type="NCBI Taxonomy" id="49012"/>
    <lineage>
        <taxon>Eukaryota</taxon>
        <taxon>Fungi</taxon>
        <taxon>Dikarya</taxon>
        <taxon>Basidiomycota</taxon>
        <taxon>Ustilaginomycotina</taxon>
        <taxon>Ustilaginomycetes</taxon>
        <taxon>Ustilaginales</taxon>
        <taxon>Ustilaginaceae</taxon>
        <taxon>Sporisorium</taxon>
    </lineage>
</organism>
<dbReference type="EMBL" id="CCFA01000434">
    <property type="protein sequence ID" value="CDW95713.1"/>
    <property type="molecule type" value="Genomic_DNA"/>
</dbReference>
<dbReference type="EMBL" id="LK056680">
    <property type="protein sequence ID" value="CDU24615.1"/>
    <property type="molecule type" value="Genomic_DNA"/>
</dbReference>
<keyword evidence="4" id="KW-1185">Reference proteome</keyword>
<feature type="region of interest" description="Disordered" evidence="1">
    <location>
        <begin position="510"/>
        <end position="642"/>
    </location>
</feature>
<feature type="compositionally biased region" description="Polar residues" evidence="1">
    <location>
        <begin position="722"/>
        <end position="736"/>
    </location>
</feature>
<feature type="compositionally biased region" description="Polar residues" evidence="1">
    <location>
        <begin position="236"/>
        <end position="246"/>
    </location>
</feature>
<reference evidence="2" key="2">
    <citation type="submission" date="2014-06" db="EMBL/GenBank/DDBJ databases">
        <authorList>
            <person name="Ju J."/>
            <person name="Zhang J."/>
        </authorList>
    </citation>
    <scope>NUCLEOTIDE SEQUENCE</scope>
    <source>
        <strain evidence="2">SscI8</strain>
    </source>
</reference>
<protein>
    <submittedName>
        <fullName evidence="3">Uncharacterized protein</fullName>
    </submittedName>
</protein>
<dbReference type="AlphaFoldDB" id="A0A0F7S714"/>
<accession>A0A0F7S714</accession>
<feature type="compositionally biased region" description="Polar residues" evidence="1">
    <location>
        <begin position="115"/>
        <end position="174"/>
    </location>
</feature>
<sequence length="929" mass="93370">MDSAPQPPAVVAENSNDGAATIPSLEATGSTPASSTPAGPTEVPQPTSVAPVEAESAPQPTSKSATDATSATSESAVSTEATADPVAAVFEHVAAPSTQPALDAPVIEAGPGVDSTVTAQSANSGPETTSANVSGSNSIVQGPSTADQVSTEAPNDSVPAASTNKETNSASATDPSIAIVSIGAPQKTAADPNAKSVTDPSSAGAQLAPSSVEDASSATAPSGASNNEQLPPVPPASTSAIQQPDATATVDPLSDIVPAGSDAPPQVSAAVTEPTSTTAEVPTVPPAVESANAAAESTQAPQSQVTALTQSNEAAPTATTDTAVTTEKKESGKEPAAPVPDQQTASKAADAAPQASSSSSTVAAPPAVQAVAASETTTASTPATPEKKAPADGTSAAQSSSSLPSTPAREGRVALILRINKELIRLCVEMQAKELTMDPVYSEAAFRLQANLAYLASIADQAGKSVDPSARSPPKGALPRLEPFPRSEHAPSSPLPALFDRLIALFGAADGSRSPSVDGRKRSRDSTADLGGDDARKRTASKGIDRSPSDASNHPQADANATANTVQSTDASASMPSTNEPASALTLAGRQSQQQQQPALAPQGAQQQSSQQQSSQQPGKSFDLSLAPPVPIAPPAAAQNIPNNPQAQALMQNFGPNALVNLHALQSHLRGQGTHPWVAFMEAHVTGFKGLPLQMQLQQMTSLQNAALQRQKAMQGLAGASSVGSPATMQQSQQMANGGVGAVSSPATTRPASRHSDSPGQAQASPSASAFGGNVPGRTGTPLSGQFPARPGSSGSVSSMTSAGGGGRNRTGSSNLGFDPSQLQSAPSPATMASMAEFTGQQQQPNFGFQTPGLQSGSPAAAGSPSQQQQPQQQGGQPGMGMAMGGMPNFQNLPPHLQQQIRQQYIAHMQAQAQAQGANPQQQFFQSPQ</sequence>
<feature type="compositionally biased region" description="Polar residues" evidence="1">
    <location>
        <begin position="549"/>
        <end position="581"/>
    </location>
</feature>
<dbReference type="STRING" id="49012.A0A0F7S714"/>
<feature type="region of interest" description="Disordered" evidence="1">
    <location>
        <begin position="98"/>
        <end position="409"/>
    </location>
</feature>
<evidence type="ECO:0000256" key="1">
    <source>
        <dbReference type="SAM" id="MobiDB-lite"/>
    </source>
</evidence>
<gene>
    <name evidence="3" type="primary">SSCI08530.1</name>
    <name evidence="2" type="ORF">SPSC_04448</name>
</gene>
<feature type="compositionally biased region" description="Polar residues" evidence="1">
    <location>
        <begin position="839"/>
        <end position="854"/>
    </location>
</feature>
<feature type="region of interest" description="Disordered" evidence="1">
    <location>
        <begin position="719"/>
        <end position="894"/>
    </location>
</feature>